<dbReference type="Proteomes" id="UP001604277">
    <property type="component" value="Unassembled WGS sequence"/>
</dbReference>
<evidence type="ECO:0000313" key="5">
    <source>
        <dbReference type="Proteomes" id="UP001604277"/>
    </source>
</evidence>
<evidence type="ECO:0000313" key="4">
    <source>
        <dbReference type="EMBL" id="KAL2514651.1"/>
    </source>
</evidence>
<evidence type="ECO:0000256" key="3">
    <source>
        <dbReference type="SAM" id="MobiDB-lite"/>
    </source>
</evidence>
<proteinExistence type="predicted"/>
<gene>
    <name evidence="4" type="ORF">Fot_28622</name>
</gene>
<keyword evidence="1" id="KW-0677">Repeat</keyword>
<dbReference type="InterPro" id="IPR052608">
    <property type="entry name" value="U-box_domain_protein"/>
</dbReference>
<organism evidence="4 5">
    <name type="scientific">Forsythia ovata</name>
    <dbReference type="NCBI Taxonomy" id="205694"/>
    <lineage>
        <taxon>Eukaryota</taxon>
        <taxon>Viridiplantae</taxon>
        <taxon>Streptophyta</taxon>
        <taxon>Embryophyta</taxon>
        <taxon>Tracheophyta</taxon>
        <taxon>Spermatophyta</taxon>
        <taxon>Magnoliopsida</taxon>
        <taxon>eudicotyledons</taxon>
        <taxon>Gunneridae</taxon>
        <taxon>Pentapetalae</taxon>
        <taxon>asterids</taxon>
        <taxon>lamiids</taxon>
        <taxon>Lamiales</taxon>
        <taxon>Oleaceae</taxon>
        <taxon>Forsythieae</taxon>
        <taxon>Forsythia</taxon>
    </lineage>
</organism>
<reference evidence="5" key="1">
    <citation type="submission" date="2024-07" db="EMBL/GenBank/DDBJ databases">
        <title>Two chromosome-level genome assemblies of Korean endemic species Abeliophyllum distichum and Forsythia ovata (Oleaceae).</title>
        <authorList>
            <person name="Jang H."/>
        </authorList>
    </citation>
    <scope>NUCLEOTIDE SEQUENCE [LARGE SCALE GENOMIC DNA]</scope>
</reference>
<evidence type="ECO:0000256" key="1">
    <source>
        <dbReference type="ARBA" id="ARBA00022737"/>
    </source>
</evidence>
<feature type="region of interest" description="Disordered" evidence="3">
    <location>
        <begin position="135"/>
        <end position="176"/>
    </location>
</feature>
<dbReference type="PANTHER" id="PTHR45958:SF12">
    <property type="entry name" value="OS01G0948500 PROTEIN"/>
    <property type="match status" value="1"/>
</dbReference>
<name>A0ABD1TPI6_9LAMI</name>
<dbReference type="EMBL" id="JBFOLJ010000008">
    <property type="protein sequence ID" value="KAL2514651.1"/>
    <property type="molecule type" value="Genomic_DNA"/>
</dbReference>
<dbReference type="PROSITE" id="PS50176">
    <property type="entry name" value="ARM_REPEAT"/>
    <property type="match status" value="1"/>
</dbReference>
<dbReference type="SUPFAM" id="SSF48371">
    <property type="entry name" value="ARM repeat"/>
    <property type="match status" value="2"/>
</dbReference>
<dbReference type="PANTHER" id="PTHR45958">
    <property type="entry name" value="RING-TYPE E3 UBIQUITIN TRANSFERASE"/>
    <property type="match status" value="1"/>
</dbReference>
<protein>
    <submittedName>
        <fullName evidence="4">U-box domain-containing protein 44</fullName>
    </submittedName>
</protein>
<dbReference type="Gene3D" id="1.25.10.10">
    <property type="entry name" value="Leucine-rich Repeat Variant"/>
    <property type="match status" value="4"/>
</dbReference>
<dbReference type="AlphaFoldDB" id="A0ABD1TPI6"/>
<accession>A0ABD1TPI6</accession>
<dbReference type="SMART" id="SM00185">
    <property type="entry name" value="ARM"/>
    <property type="match status" value="6"/>
</dbReference>
<sequence length="839" mass="92758">MSDLPEKQSLAGQEVDSPAKSFRSSSTETETIAEFSTFIEKLSPILDEMKDSNEVADLPTIQKAIESLETDFRHAKSVVESPNIRSSPAKHIEDLTQNLGRSLGLVLFASHDVPIANKEKIKALRREMMNVRFDLSSERESEFPSEAEDETMEDETEEETEEKEIEEEDESEEEDRITLDIDDVIMQIKYGDDGKYKNALLELNALIMDGMISNERINDEGMIKVLSQRLGSCKGNDRVTVIQILRYLVTQNDQYKEEMKDLGFLSTLVKSLARDAGEQREAVGLLLNLADDPAVRRRIGRIQGCIVMLVTISSGDDEKAFHDARKLLNAMSSNTQHALHMAEAGYFKPLIHYLKEGSDMSKVLMATAISRMELTDQNKASLGKDGAIEPLVKMFNKGNLEAKLSALNALQNLSSLKENIQLLIHSGIVVALLQLLFSVTSVLMTLREPASAILAKISQSESILVKQDVSQQMLSLLNLSSPVIQNHLLEALNNIASHSSASKVRKKMKENGAIQLLLPFFTERNTKIRTGALKLVYTLSKDIPGEFREQLGDTHLTTIADIVSTSTYECEKASALGILSNLPVNDKTITDLLKNANLLPVLISMVSSISATSTPITIWLTESIAGILVRFTIPSDKKLQHYSAENGIIPVLLKLLSSGSSVTKCRAATCLTQLSKNSLHLCKLRKSKWFCIPPTDAVCEVHDGYCSVKSTFCLVKTGAVSPLIQVLEGSESATDEAVLSCLSTLLQDEIWENGINYISKKSGIQAILKVVESGNSKSQEKALWILEKIFRVEAHKVEYGQSAQMLLIDLAQNGDPILKPRVAKLLAQLELLQSQSSYF</sequence>
<evidence type="ECO:0000256" key="2">
    <source>
        <dbReference type="PROSITE-ProRule" id="PRU00259"/>
    </source>
</evidence>
<feature type="region of interest" description="Disordered" evidence="3">
    <location>
        <begin position="1"/>
        <end position="29"/>
    </location>
</feature>
<comment type="caution">
    <text evidence="4">The sequence shown here is derived from an EMBL/GenBank/DDBJ whole genome shotgun (WGS) entry which is preliminary data.</text>
</comment>
<feature type="compositionally biased region" description="Acidic residues" evidence="3">
    <location>
        <begin position="143"/>
        <end position="176"/>
    </location>
</feature>
<dbReference type="InterPro" id="IPR016024">
    <property type="entry name" value="ARM-type_fold"/>
</dbReference>
<dbReference type="InterPro" id="IPR000225">
    <property type="entry name" value="Armadillo"/>
</dbReference>
<dbReference type="InterPro" id="IPR011989">
    <property type="entry name" value="ARM-like"/>
</dbReference>
<feature type="repeat" description="ARM" evidence="2">
    <location>
        <begin position="386"/>
        <end position="428"/>
    </location>
</feature>
<keyword evidence="5" id="KW-1185">Reference proteome</keyword>